<organism evidence="4 5">
    <name type="scientific">Flavobacterium gossypii</name>
    <dbReference type="NCBI Taxonomy" id="1646119"/>
    <lineage>
        <taxon>Bacteria</taxon>
        <taxon>Pseudomonadati</taxon>
        <taxon>Bacteroidota</taxon>
        <taxon>Flavobacteriia</taxon>
        <taxon>Flavobacteriales</taxon>
        <taxon>Flavobacteriaceae</taxon>
        <taxon>Flavobacterium</taxon>
    </lineage>
</organism>
<protein>
    <recommendedName>
        <fullName evidence="3">SUEL-type lectin domain-containing protein</fullName>
    </recommendedName>
</protein>
<evidence type="ECO:0000256" key="1">
    <source>
        <dbReference type="ARBA" id="ARBA00022729"/>
    </source>
</evidence>
<evidence type="ECO:0000259" key="3">
    <source>
        <dbReference type="PROSITE" id="PS50228"/>
    </source>
</evidence>
<dbReference type="InterPro" id="IPR043159">
    <property type="entry name" value="Lectin_gal-bd_sf"/>
</dbReference>
<proteinExistence type="predicted"/>
<dbReference type="Pfam" id="PF18962">
    <property type="entry name" value="Por_Secre_tail"/>
    <property type="match status" value="1"/>
</dbReference>
<dbReference type="CDD" id="cd22842">
    <property type="entry name" value="Gal_Rha_Lectin_BGal"/>
    <property type="match status" value="1"/>
</dbReference>
<reference evidence="4 5" key="1">
    <citation type="submission" date="2020-08" db="EMBL/GenBank/DDBJ databases">
        <title>Genomic Encyclopedia of Type Strains, Phase IV (KMG-IV): sequencing the most valuable type-strain genomes for metagenomic binning, comparative biology and taxonomic classification.</title>
        <authorList>
            <person name="Goeker M."/>
        </authorList>
    </citation>
    <scope>NUCLEOTIDE SEQUENCE [LARGE SCALE GENOMIC DNA]</scope>
    <source>
        <strain evidence="4 5">DSM 100397</strain>
    </source>
</reference>
<comment type="caution">
    <text evidence="4">The sequence shown here is derived from an EMBL/GenBank/DDBJ whole genome shotgun (WGS) entry which is preliminary data.</text>
</comment>
<feature type="domain" description="SUEL-type lectin" evidence="3">
    <location>
        <begin position="286"/>
        <end position="371"/>
    </location>
</feature>
<evidence type="ECO:0000313" key="5">
    <source>
        <dbReference type="Proteomes" id="UP000555003"/>
    </source>
</evidence>
<dbReference type="Proteomes" id="UP000555003">
    <property type="component" value="Unassembled WGS sequence"/>
</dbReference>
<keyword evidence="5" id="KW-1185">Reference proteome</keyword>
<dbReference type="EMBL" id="JACJIS010000001">
    <property type="protein sequence ID" value="MBA9073737.1"/>
    <property type="molecule type" value="Genomic_DNA"/>
</dbReference>
<accession>A0ABR6DPX8</accession>
<feature type="chain" id="PRO_5045361011" description="SUEL-type lectin domain-containing protein" evidence="2">
    <location>
        <begin position="24"/>
        <end position="847"/>
    </location>
</feature>
<dbReference type="Pfam" id="PF02140">
    <property type="entry name" value="SUEL_Lectin"/>
    <property type="match status" value="1"/>
</dbReference>
<dbReference type="InterPro" id="IPR025667">
    <property type="entry name" value="SprB_repeat"/>
</dbReference>
<sequence>MKKHYTSILIMLFFIFFSDSLYAQQPYYTLPATGNGNFNVGNVIVSVTRQGDASTFTCFGNPLPYFQGIRNNGKVSYTFNKPIAGVKIYGFVSTAVNNIISVSVNGSPYALQNSNFSAYSGMCAWGSGAISGGKLINGDGVLTIIQPGITSIEVTNTGGLPGGEWIFNTDILPLVTTANAPCLGSALNLASDFGGLTSGVTYNWTGPNGFTSTLQNPSINNASTVNAGTYTVTASNGTITASQTQEVYVNPIPTVNNVSNQTVCNSSMTNAVNFSSNTIGVLCGSVLEGGTLNLKAPPGSTFTNVLFASYGNPTGSCGSFALGSCHSSSSISVVSAIALGQNSFRLNATNDNFGDPCSGTPKNLKVQLNYSTPVTYSWTNNQPSIGLASSGTGNIPSFTATNTTNAPITATITVTPRYNNLGTTCSGAPITFTITVNPSPRISTQPLSKTICAGANTTFSATVNNATAYQWQVNTGSGFTNLSNTPPYSGTTTATLTVTGVTATMNGYLYRLTATGNCSPSTTSNNATLTVPTISCTLIVGNVTCNGASTGSINLTPSGGTSPYAFDWGGGITTEDRTGLAAGSYTVTITDANGCTGIVSASIAEPTALSAAAASQNNVNCNGHATGSATVNVTGGTGSYSYSWDTTPVQTTSTATGLAAGTYVVTVRDSNNCSTTRSFTITEEAPIIAPTGDPVQSFNAGDDLSVLVINGQNIKWYATAETAANHTDELPINTVLINDTVYYATQTISNCEASASLAVRAFNPALAIGENVKYNFILYPNPTKDILNLISETVIEKVIIYDMNGRKIMEQRLNGDTKIDVHSLAKGAYLTQVFAENKFETLLFIKD</sequence>
<feature type="signal peptide" evidence="2">
    <location>
        <begin position="1"/>
        <end position="23"/>
    </location>
</feature>
<gene>
    <name evidence="4" type="ORF">GGR22_001863</name>
</gene>
<dbReference type="Pfam" id="PF13573">
    <property type="entry name" value="SprB"/>
    <property type="match status" value="2"/>
</dbReference>
<dbReference type="Gene3D" id="2.60.120.740">
    <property type="match status" value="1"/>
</dbReference>
<dbReference type="RefSeq" id="WP_182493399.1">
    <property type="nucleotide sequence ID" value="NZ_JACJIS010000001.1"/>
</dbReference>
<dbReference type="Gene3D" id="2.60.40.740">
    <property type="match status" value="1"/>
</dbReference>
<evidence type="ECO:0000313" key="4">
    <source>
        <dbReference type="EMBL" id="MBA9073737.1"/>
    </source>
</evidence>
<evidence type="ECO:0000256" key="2">
    <source>
        <dbReference type="SAM" id="SignalP"/>
    </source>
</evidence>
<dbReference type="InterPro" id="IPR013783">
    <property type="entry name" value="Ig-like_fold"/>
</dbReference>
<name>A0ABR6DPX8_9FLAO</name>
<dbReference type="InterPro" id="IPR026444">
    <property type="entry name" value="Secre_tail"/>
</dbReference>
<dbReference type="NCBIfam" id="TIGR04183">
    <property type="entry name" value="Por_Secre_tail"/>
    <property type="match status" value="1"/>
</dbReference>
<keyword evidence="1 2" id="KW-0732">Signal</keyword>
<dbReference type="PROSITE" id="PS50228">
    <property type="entry name" value="SUEL_LECTIN"/>
    <property type="match status" value="1"/>
</dbReference>
<dbReference type="Gene3D" id="2.60.40.10">
    <property type="entry name" value="Immunoglobulins"/>
    <property type="match status" value="2"/>
</dbReference>
<dbReference type="InterPro" id="IPR000922">
    <property type="entry name" value="Lectin_gal-bd_dom"/>
</dbReference>